<protein>
    <recommendedName>
        <fullName evidence="4">ABC transporter permease</fullName>
    </recommendedName>
</protein>
<feature type="transmembrane region" description="Helical" evidence="1">
    <location>
        <begin position="21"/>
        <end position="40"/>
    </location>
</feature>
<feature type="transmembrane region" description="Helical" evidence="1">
    <location>
        <begin position="191"/>
        <end position="211"/>
    </location>
</feature>
<feature type="transmembrane region" description="Helical" evidence="1">
    <location>
        <begin position="138"/>
        <end position="159"/>
    </location>
</feature>
<feature type="transmembrane region" description="Helical" evidence="1">
    <location>
        <begin position="304"/>
        <end position="326"/>
    </location>
</feature>
<sequence>MSIVWTNLKLALWRKRFDVPFAIAFFCTMKMLNADVAAPLDPNVEVTSPWNYPWFHLIAFAFIVLLVACGVSIHERQTTAKPLSFCLPGYRQSLRGLVFLAALPCGLFLASLEVPHLWHRTYFTRGVSPEPLDICLRLGGAFLVGTATCVAALASRLVLSRLQWGLLALASFPLGIVAVVVWIGVDAHASVVKSVVGAAGIPVCIFCWIRLGDMRYVARGHRLIIEDAMEERSQIGVKRTAPPWTDGLFLTRAERYPFLGIRRHIWAGLYRAFGPIFSYWRWGLAAVLILSAVLATSFETGVEIAFASLGLLMVMVDRPVNSNLLLPGSRRTRFSATVITVMASSLFLVALAIGMSGFSEVIAVVFDADAGGLSFRLRSIWLACILVPWMAALQLRGHRLMVVENGASAIILVFLLLMIVPTFLGVPDWPAQNRLLLFVSIGFSGWAVFLLSLRHVCLRGSLIGSRMPSGE</sequence>
<dbReference type="RefSeq" id="WP_349243777.1">
    <property type="nucleotide sequence ID" value="NZ_JASCXX010000004.1"/>
</dbReference>
<feature type="transmembrane region" description="Helical" evidence="1">
    <location>
        <begin position="52"/>
        <end position="73"/>
    </location>
</feature>
<keyword evidence="1" id="KW-1133">Transmembrane helix</keyword>
<dbReference type="EMBL" id="JASCXX010000004">
    <property type="protein sequence ID" value="MDI6448371.1"/>
    <property type="molecule type" value="Genomic_DNA"/>
</dbReference>
<keyword evidence="3" id="KW-1185">Reference proteome</keyword>
<feature type="transmembrane region" description="Helical" evidence="1">
    <location>
        <begin position="338"/>
        <end position="358"/>
    </location>
</feature>
<gene>
    <name evidence="2" type="ORF">QJ522_04895</name>
</gene>
<proteinExistence type="predicted"/>
<dbReference type="AlphaFoldDB" id="A0AAW6TRN7"/>
<feature type="transmembrane region" description="Helical" evidence="1">
    <location>
        <begin position="94"/>
        <end position="118"/>
    </location>
</feature>
<feature type="transmembrane region" description="Helical" evidence="1">
    <location>
        <begin position="279"/>
        <end position="298"/>
    </location>
</feature>
<dbReference type="Proteomes" id="UP001431776">
    <property type="component" value="Unassembled WGS sequence"/>
</dbReference>
<evidence type="ECO:0000256" key="1">
    <source>
        <dbReference type="SAM" id="Phobius"/>
    </source>
</evidence>
<feature type="transmembrane region" description="Helical" evidence="1">
    <location>
        <begin position="436"/>
        <end position="457"/>
    </location>
</feature>
<evidence type="ECO:0008006" key="4">
    <source>
        <dbReference type="Google" id="ProtNLM"/>
    </source>
</evidence>
<feature type="transmembrane region" description="Helical" evidence="1">
    <location>
        <begin position="378"/>
        <end position="395"/>
    </location>
</feature>
<evidence type="ECO:0000313" key="3">
    <source>
        <dbReference type="Proteomes" id="UP001431776"/>
    </source>
</evidence>
<feature type="transmembrane region" description="Helical" evidence="1">
    <location>
        <begin position="166"/>
        <end position="185"/>
    </location>
</feature>
<feature type="transmembrane region" description="Helical" evidence="1">
    <location>
        <begin position="407"/>
        <end position="424"/>
    </location>
</feature>
<name>A0AAW6TRN7_9BACT</name>
<keyword evidence="1" id="KW-0472">Membrane</keyword>
<evidence type="ECO:0000313" key="2">
    <source>
        <dbReference type="EMBL" id="MDI6448371.1"/>
    </source>
</evidence>
<reference evidence="2" key="1">
    <citation type="submission" date="2023-05" db="EMBL/GenBank/DDBJ databases">
        <title>Anaerotaeda fermentans gen. nov., sp. nov., a novel anaerobic planctomycete of the new family within the order Sedimentisphaerales isolated from Taman Peninsula, Russia.</title>
        <authorList>
            <person name="Khomyakova M.A."/>
            <person name="Merkel A.Y."/>
            <person name="Slobodkin A.I."/>
        </authorList>
    </citation>
    <scope>NUCLEOTIDE SEQUENCE</scope>
    <source>
        <strain evidence="2">M17dextr</strain>
    </source>
</reference>
<accession>A0AAW6TRN7</accession>
<keyword evidence="1" id="KW-0812">Transmembrane</keyword>
<comment type="caution">
    <text evidence="2">The sequence shown here is derived from an EMBL/GenBank/DDBJ whole genome shotgun (WGS) entry which is preliminary data.</text>
</comment>
<organism evidence="2 3">
    <name type="scientific">Anaerobaca lacustris</name>
    <dbReference type="NCBI Taxonomy" id="3044600"/>
    <lineage>
        <taxon>Bacteria</taxon>
        <taxon>Pseudomonadati</taxon>
        <taxon>Planctomycetota</taxon>
        <taxon>Phycisphaerae</taxon>
        <taxon>Sedimentisphaerales</taxon>
        <taxon>Anaerobacaceae</taxon>
        <taxon>Anaerobaca</taxon>
    </lineage>
</organism>